<dbReference type="PANTHER" id="PTHR11439:SF463">
    <property type="entry name" value="REVERSE TRANSCRIPTASE TY1_COPIA-TYPE DOMAIN-CONTAINING PROTEIN"/>
    <property type="match status" value="1"/>
</dbReference>
<dbReference type="Proteomes" id="UP000298327">
    <property type="component" value="Unassembled WGS sequence"/>
</dbReference>
<proteinExistence type="predicted"/>
<dbReference type="STRING" id="205917.A0A4Y9XMG5"/>
<organism evidence="1 2">
    <name type="scientific">Dentipellis fragilis</name>
    <dbReference type="NCBI Taxonomy" id="205917"/>
    <lineage>
        <taxon>Eukaryota</taxon>
        <taxon>Fungi</taxon>
        <taxon>Dikarya</taxon>
        <taxon>Basidiomycota</taxon>
        <taxon>Agaricomycotina</taxon>
        <taxon>Agaricomycetes</taxon>
        <taxon>Russulales</taxon>
        <taxon>Hericiaceae</taxon>
        <taxon>Dentipellis</taxon>
    </lineage>
</organism>
<evidence type="ECO:0000313" key="1">
    <source>
        <dbReference type="EMBL" id="TFY50533.1"/>
    </source>
</evidence>
<dbReference type="PANTHER" id="PTHR11439">
    <property type="entry name" value="GAG-POL-RELATED RETROTRANSPOSON"/>
    <property type="match status" value="1"/>
</dbReference>
<dbReference type="OrthoDB" id="3344688at2759"/>
<dbReference type="EMBL" id="SEOQ01001793">
    <property type="protein sequence ID" value="TFY50533.1"/>
    <property type="molecule type" value="Genomic_DNA"/>
</dbReference>
<evidence type="ECO:0008006" key="3">
    <source>
        <dbReference type="Google" id="ProtNLM"/>
    </source>
</evidence>
<reference evidence="1 2" key="1">
    <citation type="submission" date="2019-02" db="EMBL/GenBank/DDBJ databases">
        <title>Genome sequencing of the rare red list fungi Dentipellis fragilis.</title>
        <authorList>
            <person name="Buettner E."/>
            <person name="Kellner H."/>
        </authorList>
    </citation>
    <scope>NUCLEOTIDE SEQUENCE [LARGE SCALE GENOMIC DNA]</scope>
    <source>
        <strain evidence="1 2">DSM 105465</strain>
    </source>
</reference>
<comment type="caution">
    <text evidence="1">The sequence shown here is derived from an EMBL/GenBank/DDBJ whole genome shotgun (WGS) entry which is preliminary data.</text>
</comment>
<dbReference type="AlphaFoldDB" id="A0A4Y9XMG5"/>
<protein>
    <recommendedName>
        <fullName evidence="3">Reverse transcriptase Ty1/copia-type domain-containing protein</fullName>
    </recommendedName>
</protein>
<keyword evidence="2" id="KW-1185">Reference proteome</keyword>
<gene>
    <name evidence="1" type="ORF">EVG20_g11464</name>
</gene>
<dbReference type="CDD" id="cd09272">
    <property type="entry name" value="RNase_HI_RT_Ty1"/>
    <property type="match status" value="1"/>
</dbReference>
<evidence type="ECO:0000313" key="2">
    <source>
        <dbReference type="Proteomes" id="UP000298327"/>
    </source>
</evidence>
<sequence length="132" mass="14796">MMCGAAVSWSSKKQPSTALSSTEAEYIMGAHAAKEAIWLRGFLAELWQPRSGPTILLMDNQSAMVIAWNPAFHARMKHIDVRHHFLHEKVKEGILDLEYIPTGEQVADVLTKGLPREKHKHFCEAMGLRCTG</sequence>
<accession>A0A4Y9XMG5</accession>
<name>A0A4Y9XMG5_9AGAM</name>